<dbReference type="EMBL" id="FOIN01000004">
    <property type="protein sequence ID" value="SET23441.1"/>
    <property type="molecule type" value="Genomic_DNA"/>
</dbReference>
<accession>A0A1I0CVW3</accession>
<name>A0A1I0CVW3_9FIRM</name>
<gene>
    <name evidence="2" type="ORF">SAMN04489758_1049</name>
</gene>
<dbReference type="Proteomes" id="UP000198558">
    <property type="component" value="Unassembled WGS sequence"/>
</dbReference>
<evidence type="ECO:0000259" key="1">
    <source>
        <dbReference type="Pfam" id="PF00535"/>
    </source>
</evidence>
<reference evidence="3" key="1">
    <citation type="submission" date="2016-10" db="EMBL/GenBank/DDBJ databases">
        <authorList>
            <person name="Varghese N."/>
            <person name="Submissions S."/>
        </authorList>
    </citation>
    <scope>NUCLEOTIDE SEQUENCE [LARGE SCALE GENOMIC DNA]</scope>
    <source>
        <strain evidence="3">DSM 1551</strain>
    </source>
</reference>
<dbReference type="Pfam" id="PF00535">
    <property type="entry name" value="Glycos_transf_2"/>
    <property type="match status" value="1"/>
</dbReference>
<evidence type="ECO:0000313" key="2">
    <source>
        <dbReference type="EMBL" id="SET23441.1"/>
    </source>
</evidence>
<dbReference type="RefSeq" id="WP_092352343.1">
    <property type="nucleotide sequence ID" value="NZ_FOIN01000004.1"/>
</dbReference>
<feature type="domain" description="Glycosyltransferase 2-like" evidence="1">
    <location>
        <begin position="46"/>
        <end position="136"/>
    </location>
</feature>
<dbReference type="SUPFAM" id="SSF53448">
    <property type="entry name" value="Nucleotide-diphospho-sugar transferases"/>
    <property type="match status" value="1"/>
</dbReference>
<protein>
    <submittedName>
        <fullName evidence="2">Glycosyl transferase family 2</fullName>
    </submittedName>
</protein>
<dbReference type="Gene3D" id="3.90.550.10">
    <property type="entry name" value="Spore Coat Polysaccharide Biosynthesis Protein SpsA, Chain A"/>
    <property type="match status" value="1"/>
</dbReference>
<sequence>MIKFQILCVTMNQTDFSKINQMNIHSDVIFANQSDTVSFDEMKFEGHSAKMITTNTRGVGKNRNLSLMYASGDICLLSDDDIKYTSTYEKDIIEEFRKHPDADIMIFNIDSNDEKRKQKYNSKTRKLYFYNRMPYGAPRIAFRRSSWQKSNVWFTTLFGGGAKYTNGEDSMFLHDLKKSKLSIYVSSVNIGIVDMSDSCWFKGANEEFYFNKGAYCAALHSYTKFLWGLYFCLRVKSKLTFSKRINYFNKGIIAYQKGKEWKDFIK</sequence>
<proteinExistence type="predicted"/>
<dbReference type="InterPro" id="IPR029044">
    <property type="entry name" value="Nucleotide-diphossugar_trans"/>
</dbReference>
<organism evidence="2 3">
    <name type="scientific">Thomasclavelia cocleata</name>
    <dbReference type="NCBI Taxonomy" id="69824"/>
    <lineage>
        <taxon>Bacteria</taxon>
        <taxon>Bacillati</taxon>
        <taxon>Bacillota</taxon>
        <taxon>Erysipelotrichia</taxon>
        <taxon>Erysipelotrichales</taxon>
        <taxon>Coprobacillaceae</taxon>
        <taxon>Thomasclavelia</taxon>
    </lineage>
</organism>
<dbReference type="CDD" id="cd00761">
    <property type="entry name" value="Glyco_tranf_GTA_type"/>
    <property type="match status" value="1"/>
</dbReference>
<evidence type="ECO:0000313" key="3">
    <source>
        <dbReference type="Proteomes" id="UP000198558"/>
    </source>
</evidence>
<dbReference type="AlphaFoldDB" id="A0A1I0CVW3"/>
<dbReference type="OrthoDB" id="9778406at2"/>
<dbReference type="GeneID" id="78287628"/>
<keyword evidence="3" id="KW-1185">Reference proteome</keyword>
<dbReference type="InterPro" id="IPR001173">
    <property type="entry name" value="Glyco_trans_2-like"/>
</dbReference>
<dbReference type="GO" id="GO:0016740">
    <property type="term" value="F:transferase activity"/>
    <property type="evidence" value="ECO:0007669"/>
    <property type="project" value="UniProtKB-KW"/>
</dbReference>
<keyword evidence="2" id="KW-0808">Transferase</keyword>